<dbReference type="CDD" id="cd00371">
    <property type="entry name" value="HMA"/>
    <property type="match status" value="1"/>
</dbReference>
<sequence length="68" mass="7541">MERDHYIVNGLGNENIKTQVKNALENIEGVNKVCVDLGRSSIEVAYNNPATSEQIKNCIESTGNTIQY</sequence>
<dbReference type="RefSeq" id="WP_219778512.1">
    <property type="nucleotide sequence ID" value="NZ_JAHXPT010000003.1"/>
</dbReference>
<evidence type="ECO:0000313" key="2">
    <source>
        <dbReference type="EMBL" id="MBW6409453.1"/>
    </source>
</evidence>
<dbReference type="SUPFAM" id="SSF55008">
    <property type="entry name" value="HMA, heavy metal-associated domain"/>
    <property type="match status" value="1"/>
</dbReference>
<protein>
    <submittedName>
        <fullName evidence="2">Heavy-metal-associated domain-containing protein</fullName>
    </submittedName>
</protein>
<proteinExistence type="predicted"/>
<reference evidence="2 3" key="1">
    <citation type="submission" date="2021-07" db="EMBL/GenBank/DDBJ databases">
        <title>Clostridium weizhouense sp. nov., an anaerobic bacterium isolated from activated sludge of Petroleum wastewater.</title>
        <authorList>
            <person name="Li Q."/>
        </authorList>
    </citation>
    <scope>NUCLEOTIDE SEQUENCE [LARGE SCALE GENOMIC DNA]</scope>
    <source>
        <strain evidence="2 3">YB-6</strain>
    </source>
</reference>
<dbReference type="Proteomes" id="UP001519921">
    <property type="component" value="Unassembled WGS sequence"/>
</dbReference>
<dbReference type="InterPro" id="IPR036163">
    <property type="entry name" value="HMA_dom_sf"/>
</dbReference>
<feature type="domain" description="HMA" evidence="1">
    <location>
        <begin position="2"/>
        <end position="67"/>
    </location>
</feature>
<dbReference type="Gene3D" id="3.30.70.100">
    <property type="match status" value="1"/>
</dbReference>
<dbReference type="InterPro" id="IPR006121">
    <property type="entry name" value="HMA_dom"/>
</dbReference>
<gene>
    <name evidence="2" type="ORF">KYD98_05065</name>
</gene>
<keyword evidence="3" id="KW-1185">Reference proteome</keyword>
<evidence type="ECO:0000313" key="3">
    <source>
        <dbReference type="Proteomes" id="UP001519921"/>
    </source>
</evidence>
<evidence type="ECO:0000259" key="1">
    <source>
        <dbReference type="PROSITE" id="PS50846"/>
    </source>
</evidence>
<organism evidence="2 3">
    <name type="scientific">Clostridium weizhouense</name>
    <dbReference type="NCBI Taxonomy" id="2859781"/>
    <lineage>
        <taxon>Bacteria</taxon>
        <taxon>Bacillati</taxon>
        <taxon>Bacillota</taxon>
        <taxon>Clostridia</taxon>
        <taxon>Eubacteriales</taxon>
        <taxon>Clostridiaceae</taxon>
        <taxon>Clostridium</taxon>
    </lineage>
</organism>
<accession>A0ABS7AN03</accession>
<dbReference type="PROSITE" id="PS50846">
    <property type="entry name" value="HMA_2"/>
    <property type="match status" value="1"/>
</dbReference>
<name>A0ABS7AN03_9CLOT</name>
<comment type="caution">
    <text evidence="2">The sequence shown here is derived from an EMBL/GenBank/DDBJ whole genome shotgun (WGS) entry which is preliminary data.</text>
</comment>
<dbReference type="EMBL" id="JAHXPT010000003">
    <property type="protein sequence ID" value="MBW6409453.1"/>
    <property type="molecule type" value="Genomic_DNA"/>
</dbReference>